<keyword evidence="1" id="KW-0472">Membrane</keyword>
<keyword evidence="3" id="KW-1185">Reference proteome</keyword>
<protein>
    <recommendedName>
        <fullName evidence="4">DUF2231 domain-containing protein</fullName>
    </recommendedName>
</protein>
<evidence type="ECO:0008006" key="4">
    <source>
        <dbReference type="Google" id="ProtNLM"/>
    </source>
</evidence>
<organism evidence="2 3">
    <name type="scientific">Sphaerisporangium aureirubrum</name>
    <dbReference type="NCBI Taxonomy" id="1544736"/>
    <lineage>
        <taxon>Bacteria</taxon>
        <taxon>Bacillati</taxon>
        <taxon>Actinomycetota</taxon>
        <taxon>Actinomycetes</taxon>
        <taxon>Streptosporangiales</taxon>
        <taxon>Streptosporangiaceae</taxon>
        <taxon>Sphaerisporangium</taxon>
    </lineage>
</organism>
<accession>A0ABW1NP99</accession>
<dbReference type="Proteomes" id="UP001596137">
    <property type="component" value="Unassembled WGS sequence"/>
</dbReference>
<keyword evidence="1" id="KW-1133">Transmembrane helix</keyword>
<name>A0ABW1NP99_9ACTN</name>
<gene>
    <name evidence="2" type="ORF">ACFP1K_26825</name>
</gene>
<feature type="transmembrane region" description="Helical" evidence="1">
    <location>
        <begin position="42"/>
        <end position="60"/>
    </location>
</feature>
<evidence type="ECO:0000313" key="2">
    <source>
        <dbReference type="EMBL" id="MFC6084803.1"/>
    </source>
</evidence>
<dbReference type="RefSeq" id="WP_380758240.1">
    <property type="nucleotide sequence ID" value="NZ_JBHSRF010000049.1"/>
</dbReference>
<reference evidence="3" key="1">
    <citation type="journal article" date="2019" name="Int. J. Syst. Evol. Microbiol.">
        <title>The Global Catalogue of Microorganisms (GCM) 10K type strain sequencing project: providing services to taxonomists for standard genome sequencing and annotation.</title>
        <authorList>
            <consortium name="The Broad Institute Genomics Platform"/>
            <consortium name="The Broad Institute Genome Sequencing Center for Infectious Disease"/>
            <person name="Wu L."/>
            <person name="Ma J."/>
        </authorList>
    </citation>
    <scope>NUCLEOTIDE SEQUENCE [LARGE SCALE GENOMIC DNA]</scope>
    <source>
        <strain evidence="3">JCM 30346</strain>
    </source>
</reference>
<proteinExistence type="predicted"/>
<feature type="transmembrane region" description="Helical" evidence="1">
    <location>
        <begin position="95"/>
        <end position="112"/>
    </location>
</feature>
<sequence>MFEDVFGLPAHPLIVHTAVIFIPLLAVGAVVFGVVPRVRPQLGWAVALLSVVAPIAAFAAKASGEAFIDRNFGGEVPEGPLGAKLDEHMSYANPLLYSTIALGVSTLLLVYSSLRLGKVATAILTVITVVLAVAAGFYAVRSGHTGAVAVWS</sequence>
<feature type="transmembrane region" description="Helical" evidence="1">
    <location>
        <begin position="13"/>
        <end position="35"/>
    </location>
</feature>
<evidence type="ECO:0000313" key="3">
    <source>
        <dbReference type="Proteomes" id="UP001596137"/>
    </source>
</evidence>
<keyword evidence="1" id="KW-0812">Transmembrane</keyword>
<feature type="transmembrane region" description="Helical" evidence="1">
    <location>
        <begin position="119"/>
        <end position="140"/>
    </location>
</feature>
<dbReference type="EMBL" id="JBHSRF010000049">
    <property type="protein sequence ID" value="MFC6084803.1"/>
    <property type="molecule type" value="Genomic_DNA"/>
</dbReference>
<comment type="caution">
    <text evidence="2">The sequence shown here is derived from an EMBL/GenBank/DDBJ whole genome shotgun (WGS) entry which is preliminary data.</text>
</comment>
<evidence type="ECO:0000256" key="1">
    <source>
        <dbReference type="SAM" id="Phobius"/>
    </source>
</evidence>